<organism evidence="1 2">
    <name type="scientific">Turnera subulata</name>
    <dbReference type="NCBI Taxonomy" id="218843"/>
    <lineage>
        <taxon>Eukaryota</taxon>
        <taxon>Viridiplantae</taxon>
        <taxon>Streptophyta</taxon>
        <taxon>Embryophyta</taxon>
        <taxon>Tracheophyta</taxon>
        <taxon>Spermatophyta</taxon>
        <taxon>Magnoliopsida</taxon>
        <taxon>eudicotyledons</taxon>
        <taxon>Gunneridae</taxon>
        <taxon>Pentapetalae</taxon>
        <taxon>rosids</taxon>
        <taxon>fabids</taxon>
        <taxon>Malpighiales</taxon>
        <taxon>Passifloraceae</taxon>
        <taxon>Turnera</taxon>
    </lineage>
</organism>
<name>A0A9Q0J5W3_9ROSI</name>
<dbReference type="InterPro" id="IPR036259">
    <property type="entry name" value="MFS_trans_sf"/>
</dbReference>
<dbReference type="OrthoDB" id="832369at2759"/>
<protein>
    <submittedName>
        <fullName evidence="1">Uncharacterized protein</fullName>
    </submittedName>
</protein>
<accession>A0A9Q0J5W3</accession>
<comment type="caution">
    <text evidence="1">The sequence shown here is derived from an EMBL/GenBank/DDBJ whole genome shotgun (WGS) entry which is preliminary data.</text>
</comment>
<dbReference type="EMBL" id="JAKUCV010005542">
    <property type="protein sequence ID" value="KAJ4830761.1"/>
    <property type="molecule type" value="Genomic_DNA"/>
</dbReference>
<proteinExistence type="predicted"/>
<reference evidence="1" key="2">
    <citation type="journal article" date="2023" name="Plants (Basel)">
        <title>Annotation of the Turnera subulata (Passifloraceae) Draft Genome Reveals the S-Locus Evolved after the Divergence of Turneroideae from Passifloroideae in a Stepwise Manner.</title>
        <authorList>
            <person name="Henning P.M."/>
            <person name="Roalson E.H."/>
            <person name="Mir W."/>
            <person name="McCubbin A.G."/>
            <person name="Shore J.S."/>
        </authorList>
    </citation>
    <scope>NUCLEOTIDE SEQUENCE</scope>
    <source>
        <strain evidence="1">F60SS</strain>
    </source>
</reference>
<sequence>MEDPLDEEKLIREPLLGSNTKGGLRTLPFIIANEAMDKLAASGLMANMILYLTREYGLEAAKGAQVIYLRSAASFFPPLPGAFLADSYVGRYRMIVSGSICSLLVISLIN</sequence>
<dbReference type="Gene3D" id="1.20.1250.20">
    <property type="entry name" value="MFS general substrate transporter like domains"/>
    <property type="match status" value="1"/>
</dbReference>
<evidence type="ECO:0000313" key="2">
    <source>
        <dbReference type="Proteomes" id="UP001141552"/>
    </source>
</evidence>
<keyword evidence="2" id="KW-1185">Reference proteome</keyword>
<evidence type="ECO:0000313" key="1">
    <source>
        <dbReference type="EMBL" id="KAJ4830761.1"/>
    </source>
</evidence>
<dbReference type="Proteomes" id="UP001141552">
    <property type="component" value="Unassembled WGS sequence"/>
</dbReference>
<reference evidence="1" key="1">
    <citation type="submission" date="2022-02" db="EMBL/GenBank/DDBJ databases">
        <authorList>
            <person name="Henning P.M."/>
            <person name="McCubbin A.G."/>
            <person name="Shore J.S."/>
        </authorList>
    </citation>
    <scope>NUCLEOTIDE SEQUENCE</scope>
    <source>
        <strain evidence="1">F60SS</strain>
        <tissue evidence="1">Leaves</tissue>
    </source>
</reference>
<dbReference type="PANTHER" id="PTHR11654">
    <property type="entry name" value="OLIGOPEPTIDE TRANSPORTER-RELATED"/>
    <property type="match status" value="1"/>
</dbReference>
<gene>
    <name evidence="1" type="ORF">Tsubulata_020794</name>
</gene>
<dbReference type="AlphaFoldDB" id="A0A9Q0J5W3"/>